<dbReference type="EMBL" id="CP092886">
    <property type="protein sequence ID" value="UYV84738.1"/>
    <property type="molecule type" value="Genomic_DNA"/>
</dbReference>
<evidence type="ECO:0000313" key="2">
    <source>
        <dbReference type="EMBL" id="UYV84738.1"/>
    </source>
</evidence>
<reference evidence="2 3" key="1">
    <citation type="submission" date="2022-03" db="EMBL/GenBank/DDBJ databases">
        <title>A chromosomal length assembly of Cordylochernes scorpioides.</title>
        <authorList>
            <person name="Zeh D."/>
            <person name="Zeh J."/>
        </authorList>
    </citation>
    <scope>NUCLEOTIDE SEQUENCE [LARGE SCALE GENOMIC DNA]</scope>
    <source>
        <strain evidence="2">IN4F17</strain>
        <tissue evidence="2">Whole Body</tissue>
    </source>
</reference>
<protein>
    <recommendedName>
        <fullName evidence="1">DUF5641 domain-containing protein</fullName>
    </recommendedName>
</protein>
<dbReference type="Proteomes" id="UP001235939">
    <property type="component" value="Chromosome X"/>
</dbReference>
<evidence type="ECO:0000313" key="3">
    <source>
        <dbReference type="Proteomes" id="UP001235939"/>
    </source>
</evidence>
<evidence type="ECO:0000259" key="1">
    <source>
        <dbReference type="Pfam" id="PF18701"/>
    </source>
</evidence>
<organism evidence="2 3">
    <name type="scientific">Cordylochernes scorpioides</name>
    <dbReference type="NCBI Taxonomy" id="51811"/>
    <lineage>
        <taxon>Eukaryota</taxon>
        <taxon>Metazoa</taxon>
        <taxon>Ecdysozoa</taxon>
        <taxon>Arthropoda</taxon>
        <taxon>Chelicerata</taxon>
        <taxon>Arachnida</taxon>
        <taxon>Pseudoscorpiones</taxon>
        <taxon>Cheliferoidea</taxon>
        <taxon>Chernetidae</taxon>
        <taxon>Cordylochernes</taxon>
    </lineage>
</organism>
<dbReference type="PANTHER" id="PTHR47331">
    <property type="entry name" value="PHD-TYPE DOMAIN-CONTAINING PROTEIN"/>
    <property type="match status" value="1"/>
</dbReference>
<feature type="domain" description="DUF5641" evidence="1">
    <location>
        <begin position="26"/>
        <end position="119"/>
    </location>
</feature>
<accession>A0ABY6LUB1</accession>
<gene>
    <name evidence="2" type="ORF">LAZ67_X003264</name>
</gene>
<sequence>MHFLIGTSSIGQPPGQFDDADLRLNKRWRKAQRLADMFWMRWRKEYLPTLQRRTKWRGRVPDVQVGDMVLVLDESLRRGHWPLGIVERVFPGSDKTVRVAEVKTSAGRYRRPVVRLAKLDLRAEDGFRPEIGGKYVRD</sequence>
<proteinExistence type="predicted"/>
<dbReference type="InterPro" id="IPR040676">
    <property type="entry name" value="DUF5641"/>
</dbReference>
<keyword evidence="3" id="KW-1185">Reference proteome</keyword>
<dbReference type="Pfam" id="PF18701">
    <property type="entry name" value="DUF5641"/>
    <property type="match status" value="1"/>
</dbReference>
<dbReference type="PANTHER" id="PTHR47331:SF6">
    <property type="entry name" value="DOUBLECORTIN DOMAIN-CONTAINING PROTEIN"/>
    <property type="match status" value="1"/>
</dbReference>
<name>A0ABY6LUB1_9ARAC</name>